<organism evidence="1 2">
    <name type="scientific">Plectus sambesii</name>
    <dbReference type="NCBI Taxonomy" id="2011161"/>
    <lineage>
        <taxon>Eukaryota</taxon>
        <taxon>Metazoa</taxon>
        <taxon>Ecdysozoa</taxon>
        <taxon>Nematoda</taxon>
        <taxon>Chromadorea</taxon>
        <taxon>Plectida</taxon>
        <taxon>Plectina</taxon>
        <taxon>Plectoidea</taxon>
        <taxon>Plectidae</taxon>
        <taxon>Plectus</taxon>
    </lineage>
</organism>
<dbReference type="AlphaFoldDB" id="A0A914WM51"/>
<accession>A0A914WM51</accession>
<evidence type="ECO:0000313" key="1">
    <source>
        <dbReference type="Proteomes" id="UP000887566"/>
    </source>
</evidence>
<dbReference type="Proteomes" id="UP000887566">
    <property type="component" value="Unplaced"/>
</dbReference>
<keyword evidence="1" id="KW-1185">Reference proteome</keyword>
<name>A0A914WM51_9BILA</name>
<proteinExistence type="predicted"/>
<protein>
    <submittedName>
        <fullName evidence="2">Uncharacterized protein</fullName>
    </submittedName>
</protein>
<reference evidence="2" key="1">
    <citation type="submission" date="2022-11" db="UniProtKB">
        <authorList>
            <consortium name="WormBaseParasite"/>
        </authorList>
    </citation>
    <scope>IDENTIFICATION</scope>
</reference>
<dbReference type="WBParaSite" id="PSAMB.scaffold4559size14226.g24666.t1">
    <property type="protein sequence ID" value="PSAMB.scaffold4559size14226.g24666.t1"/>
    <property type="gene ID" value="PSAMB.scaffold4559size14226.g24666"/>
</dbReference>
<evidence type="ECO:0000313" key="2">
    <source>
        <dbReference type="WBParaSite" id="PSAMB.scaffold4559size14226.g24666.t1"/>
    </source>
</evidence>
<sequence length="233" mass="26751">MTTPAYEWGLSQRKGASRGRFLETPGRRRVYLGYAYPVPGFLETFLRRVPSLRMANVGAPGELLEVMPATVLSKHFCKPLKRSHVVGDQLYFEQRAVVSNSGKRAMRAHMDVLQTVETSRFALATELERNEAKDRMANERSRKRGYQRARKDKYPVVNSIAEIPEVMTMLWSSRFALEGDASFGQTYFIYQDDTPGFEMAVFASPDNLEKLHRSAHWVSDGNFKYRPKDMQQL</sequence>